<proteinExistence type="predicted"/>
<evidence type="ECO:0000256" key="1">
    <source>
        <dbReference type="SAM" id="MobiDB-lite"/>
    </source>
</evidence>
<accession>A0A067PNQ5</accession>
<gene>
    <name evidence="2" type="ORF">JAAARDRAFT_50452</name>
</gene>
<dbReference type="EMBL" id="KL197743">
    <property type="protein sequence ID" value="KDQ51961.1"/>
    <property type="molecule type" value="Genomic_DNA"/>
</dbReference>
<dbReference type="InParanoid" id="A0A067PNQ5"/>
<dbReference type="Proteomes" id="UP000027265">
    <property type="component" value="Unassembled WGS sequence"/>
</dbReference>
<protein>
    <submittedName>
        <fullName evidence="2">Uncharacterized protein</fullName>
    </submittedName>
</protein>
<reference evidence="3" key="1">
    <citation type="journal article" date="2014" name="Proc. Natl. Acad. Sci. U.S.A.">
        <title>Extensive sampling of basidiomycete genomes demonstrates inadequacy of the white-rot/brown-rot paradigm for wood decay fungi.</title>
        <authorList>
            <person name="Riley R."/>
            <person name="Salamov A.A."/>
            <person name="Brown D.W."/>
            <person name="Nagy L.G."/>
            <person name="Floudas D."/>
            <person name="Held B.W."/>
            <person name="Levasseur A."/>
            <person name="Lombard V."/>
            <person name="Morin E."/>
            <person name="Otillar R."/>
            <person name="Lindquist E.A."/>
            <person name="Sun H."/>
            <person name="LaButti K.M."/>
            <person name="Schmutz J."/>
            <person name="Jabbour D."/>
            <person name="Luo H."/>
            <person name="Baker S.E."/>
            <person name="Pisabarro A.G."/>
            <person name="Walton J.D."/>
            <person name="Blanchette R.A."/>
            <person name="Henrissat B."/>
            <person name="Martin F."/>
            <person name="Cullen D."/>
            <person name="Hibbett D.S."/>
            <person name="Grigoriev I.V."/>
        </authorList>
    </citation>
    <scope>NUCLEOTIDE SEQUENCE [LARGE SCALE GENOMIC DNA]</scope>
    <source>
        <strain evidence="3">MUCL 33604</strain>
    </source>
</reference>
<evidence type="ECO:0000313" key="2">
    <source>
        <dbReference type="EMBL" id="KDQ51961.1"/>
    </source>
</evidence>
<keyword evidence="3" id="KW-1185">Reference proteome</keyword>
<organism evidence="2 3">
    <name type="scientific">Jaapia argillacea MUCL 33604</name>
    <dbReference type="NCBI Taxonomy" id="933084"/>
    <lineage>
        <taxon>Eukaryota</taxon>
        <taxon>Fungi</taxon>
        <taxon>Dikarya</taxon>
        <taxon>Basidiomycota</taxon>
        <taxon>Agaricomycotina</taxon>
        <taxon>Agaricomycetes</taxon>
        <taxon>Agaricomycetidae</taxon>
        <taxon>Jaapiales</taxon>
        <taxon>Jaapiaceae</taxon>
        <taxon>Jaapia</taxon>
    </lineage>
</organism>
<dbReference type="AlphaFoldDB" id="A0A067PNQ5"/>
<dbReference type="HOGENOM" id="CLU_1578748_0_0_1"/>
<evidence type="ECO:0000313" key="3">
    <source>
        <dbReference type="Proteomes" id="UP000027265"/>
    </source>
</evidence>
<sequence length="169" mass="19170">MYEVTDGGVDEGDCGGRNEAGHVTRDELSRMFKLVEEDGVVCGSKSEEERVESEWRRSRSEIGDGHEWDSIWISQVLELATVDMGKFVIRNVNPSRVFTNEIQAVAFKQSLAIMNCVMVHGSRWNPYGEYSVRQAWLEVFVDDIQHTSKCESRREKYGISAQQESQGTG</sequence>
<feature type="region of interest" description="Disordered" evidence="1">
    <location>
        <begin position="1"/>
        <end position="20"/>
    </location>
</feature>
<name>A0A067PNQ5_9AGAM</name>